<name>A0A0C3SCR2_PHLG1</name>
<dbReference type="EMBL" id="KN840448">
    <property type="protein sequence ID" value="KIP11147.1"/>
    <property type="molecule type" value="Genomic_DNA"/>
</dbReference>
<dbReference type="AlphaFoldDB" id="A0A0C3SCR2"/>
<protein>
    <submittedName>
        <fullName evidence="2">Uncharacterized protein</fullName>
    </submittedName>
</protein>
<keyword evidence="3" id="KW-1185">Reference proteome</keyword>
<accession>A0A0C3SCR2</accession>
<feature type="compositionally biased region" description="Basic and acidic residues" evidence="1">
    <location>
        <begin position="130"/>
        <end position="139"/>
    </location>
</feature>
<organism evidence="2 3">
    <name type="scientific">Phlebiopsis gigantea (strain 11061_1 CR5-6)</name>
    <name type="common">White-rot fungus</name>
    <name type="synonym">Peniophora gigantea</name>
    <dbReference type="NCBI Taxonomy" id="745531"/>
    <lineage>
        <taxon>Eukaryota</taxon>
        <taxon>Fungi</taxon>
        <taxon>Dikarya</taxon>
        <taxon>Basidiomycota</taxon>
        <taxon>Agaricomycotina</taxon>
        <taxon>Agaricomycetes</taxon>
        <taxon>Polyporales</taxon>
        <taxon>Phanerochaetaceae</taxon>
        <taxon>Phlebiopsis</taxon>
    </lineage>
</organism>
<evidence type="ECO:0000256" key="1">
    <source>
        <dbReference type="SAM" id="MobiDB-lite"/>
    </source>
</evidence>
<dbReference type="HOGENOM" id="CLU_1845817_0_0_1"/>
<evidence type="ECO:0000313" key="2">
    <source>
        <dbReference type="EMBL" id="KIP11147.1"/>
    </source>
</evidence>
<dbReference type="Proteomes" id="UP000053257">
    <property type="component" value="Unassembled WGS sequence"/>
</dbReference>
<gene>
    <name evidence="2" type="ORF">PHLGIDRAFT_157387</name>
</gene>
<evidence type="ECO:0000313" key="3">
    <source>
        <dbReference type="Proteomes" id="UP000053257"/>
    </source>
</evidence>
<feature type="region of interest" description="Disordered" evidence="1">
    <location>
        <begin position="118"/>
        <end position="139"/>
    </location>
</feature>
<proteinExistence type="predicted"/>
<sequence>MVRVPGSRRIDVTWQIGHLSVSNIALWRTLLLSGLVVVGGLHPRSDAFICVRRGLTWSRRRPRGSLPMLPTKCQGPCLERRVIQGPNQERTYKSFMSSSFYQIQYGCMCPQLREEHLPQGQHGDMQPPSPDHDLCSDTL</sequence>
<reference evidence="2 3" key="1">
    <citation type="journal article" date="2014" name="PLoS Genet.">
        <title>Analysis of the Phlebiopsis gigantea genome, transcriptome and secretome provides insight into its pioneer colonization strategies of wood.</title>
        <authorList>
            <person name="Hori C."/>
            <person name="Ishida T."/>
            <person name="Igarashi K."/>
            <person name="Samejima M."/>
            <person name="Suzuki H."/>
            <person name="Master E."/>
            <person name="Ferreira P."/>
            <person name="Ruiz-Duenas F.J."/>
            <person name="Held B."/>
            <person name="Canessa P."/>
            <person name="Larrondo L.F."/>
            <person name="Schmoll M."/>
            <person name="Druzhinina I.S."/>
            <person name="Kubicek C.P."/>
            <person name="Gaskell J.A."/>
            <person name="Kersten P."/>
            <person name="St John F."/>
            <person name="Glasner J."/>
            <person name="Sabat G."/>
            <person name="Splinter BonDurant S."/>
            <person name="Syed K."/>
            <person name="Yadav J."/>
            <person name="Mgbeahuruike A.C."/>
            <person name="Kovalchuk A."/>
            <person name="Asiegbu F.O."/>
            <person name="Lackner G."/>
            <person name="Hoffmeister D."/>
            <person name="Rencoret J."/>
            <person name="Gutierrez A."/>
            <person name="Sun H."/>
            <person name="Lindquist E."/>
            <person name="Barry K."/>
            <person name="Riley R."/>
            <person name="Grigoriev I.V."/>
            <person name="Henrissat B."/>
            <person name="Kues U."/>
            <person name="Berka R.M."/>
            <person name="Martinez A.T."/>
            <person name="Covert S.F."/>
            <person name="Blanchette R.A."/>
            <person name="Cullen D."/>
        </authorList>
    </citation>
    <scope>NUCLEOTIDE SEQUENCE [LARGE SCALE GENOMIC DNA]</scope>
    <source>
        <strain evidence="2 3">11061_1 CR5-6</strain>
    </source>
</reference>